<sequence>MAKTKTKESKAKVAEPLSTVKAGGITKPSKSSKSKSKELAKAAAKKPKAKATKEEKPKAKAAEKAAEKKADSSDDSDSDDSEDDSDDSDSSDSDEEAGAKIEKTEEAPSKKRKAEDDGDADAKKTKTDEPTTLFAGSLSWSIDDNALYEAFKHIEGLANARVMTEKGTGRSRGFGYVDFNDAASCTKAYETMQGVELEGRAINLDYANARPADANPQSRAADRAQRHGDTVSPESDTLFVGNLPFDVDQDTVREFFSEVAEVASVRLPTDPDSGNLKGFGYVSFNSVEDAKQVFEAKNGAPIGNGRMSRSVRLDYASSRPQQGVGFENTHHTRKAVIDLGAITLEGPWARGIFIKHLPGVFGFLIKPVFKADTTWASEGFVDHSLGRGSLCLPDIVEWTKSVLANALEGPGGFSKRYDHAYA</sequence>
<feature type="region of interest" description="Disordered" evidence="4">
    <location>
        <begin position="1"/>
        <end position="128"/>
    </location>
</feature>
<feature type="compositionally biased region" description="Basic and acidic residues" evidence="4">
    <location>
        <begin position="97"/>
        <end position="128"/>
    </location>
</feature>
<dbReference type="InterPro" id="IPR000504">
    <property type="entry name" value="RRM_dom"/>
</dbReference>
<evidence type="ECO:0000256" key="1">
    <source>
        <dbReference type="ARBA" id="ARBA00022737"/>
    </source>
</evidence>
<keyword evidence="1" id="KW-0677">Repeat</keyword>
<dbReference type="Gene3D" id="3.30.70.330">
    <property type="match status" value="2"/>
</dbReference>
<dbReference type="PANTHER" id="PTHR23236:SF119">
    <property type="entry name" value="NUCLEAR RNA-BINDING PROTEIN SART-3"/>
    <property type="match status" value="1"/>
</dbReference>
<proteinExistence type="predicted"/>
<evidence type="ECO:0000256" key="2">
    <source>
        <dbReference type="ARBA" id="ARBA00022884"/>
    </source>
</evidence>
<feature type="domain" description="RRM" evidence="5">
    <location>
        <begin position="131"/>
        <end position="209"/>
    </location>
</feature>
<feature type="compositionally biased region" description="Acidic residues" evidence="4">
    <location>
        <begin position="73"/>
        <end position="96"/>
    </location>
</feature>
<evidence type="ECO:0000256" key="3">
    <source>
        <dbReference type="PROSITE-ProRule" id="PRU00176"/>
    </source>
</evidence>
<evidence type="ECO:0000256" key="4">
    <source>
        <dbReference type="SAM" id="MobiDB-lite"/>
    </source>
</evidence>
<feature type="domain" description="RRM" evidence="5">
    <location>
        <begin position="236"/>
        <end position="318"/>
    </location>
</feature>
<dbReference type="SUPFAM" id="SSF54928">
    <property type="entry name" value="RNA-binding domain, RBD"/>
    <property type="match status" value="2"/>
</dbReference>
<dbReference type="GO" id="GO:0003723">
    <property type="term" value="F:RNA binding"/>
    <property type="evidence" value="ECO:0007669"/>
    <property type="project" value="UniProtKB-UniRule"/>
</dbReference>
<protein>
    <recommendedName>
        <fullName evidence="5">RRM domain-containing protein</fullName>
    </recommendedName>
</protein>
<evidence type="ECO:0000259" key="5">
    <source>
        <dbReference type="PROSITE" id="PS50102"/>
    </source>
</evidence>
<keyword evidence="2 3" id="KW-0694">RNA-binding</keyword>
<dbReference type="AlphaFoldDB" id="A0A2H3HTL7"/>
<dbReference type="InterPro" id="IPR012677">
    <property type="entry name" value="Nucleotide-bd_a/b_plait_sf"/>
</dbReference>
<feature type="compositionally biased region" description="Basic and acidic residues" evidence="4">
    <location>
        <begin position="51"/>
        <end position="72"/>
    </location>
</feature>
<comment type="caution">
    <text evidence="6">The sequence shown here is derived from an EMBL/GenBank/DDBJ whole genome shotgun (WGS) entry which is preliminary data.</text>
</comment>
<gene>
    <name evidence="6" type="ORF">AU210_000945</name>
</gene>
<organism evidence="6 7">
    <name type="scientific">Fusarium oxysporum f. sp. radicis-cucumerinum</name>
    <dbReference type="NCBI Taxonomy" id="327505"/>
    <lineage>
        <taxon>Eukaryota</taxon>
        <taxon>Fungi</taxon>
        <taxon>Dikarya</taxon>
        <taxon>Ascomycota</taxon>
        <taxon>Pezizomycotina</taxon>
        <taxon>Sordariomycetes</taxon>
        <taxon>Hypocreomycetidae</taxon>
        <taxon>Hypocreales</taxon>
        <taxon>Nectriaceae</taxon>
        <taxon>Fusarium</taxon>
        <taxon>Fusarium oxysporum species complex</taxon>
    </lineage>
</organism>
<dbReference type="PROSITE" id="PS50102">
    <property type="entry name" value="RRM"/>
    <property type="match status" value="2"/>
</dbReference>
<evidence type="ECO:0000313" key="6">
    <source>
        <dbReference type="EMBL" id="PCD45511.1"/>
    </source>
</evidence>
<feature type="compositionally biased region" description="Basic and acidic residues" evidence="4">
    <location>
        <begin position="220"/>
        <end position="229"/>
    </location>
</feature>
<dbReference type="SMART" id="SM00360">
    <property type="entry name" value="RRM"/>
    <property type="match status" value="2"/>
</dbReference>
<accession>A0A2H3HTL7</accession>
<name>A0A2H3HTL7_FUSOX</name>
<dbReference type="EMBL" id="MABQ02000001">
    <property type="protein sequence ID" value="PCD45511.1"/>
    <property type="molecule type" value="Genomic_DNA"/>
</dbReference>
<evidence type="ECO:0000313" key="7">
    <source>
        <dbReference type="Proteomes" id="UP000219602"/>
    </source>
</evidence>
<feature type="region of interest" description="Disordered" evidence="4">
    <location>
        <begin position="210"/>
        <end position="235"/>
    </location>
</feature>
<dbReference type="PANTHER" id="PTHR23236">
    <property type="entry name" value="EUKARYOTIC TRANSLATION INITIATION FACTOR 4B/4H"/>
    <property type="match status" value="1"/>
</dbReference>
<dbReference type="Proteomes" id="UP000219602">
    <property type="component" value="Chromosome 1"/>
</dbReference>
<dbReference type="InterPro" id="IPR035979">
    <property type="entry name" value="RBD_domain_sf"/>
</dbReference>
<reference evidence="6 7" key="2">
    <citation type="journal article" date="2017" name="Sci. Rep.">
        <title>A mobile pathogenicity chromosome in Fusarium oxysporum for infection of multiple cucurbit species.</title>
        <authorList>
            <person name="van Dam P."/>
            <person name="Fokkens L."/>
            <person name="Ayukawa Y."/>
            <person name="van der Gragt M."/>
            <person name="Ter Horst A."/>
            <person name="Brankovics B."/>
            <person name="Houterman P.M."/>
            <person name="Arie T."/>
            <person name="Rep M."/>
        </authorList>
    </citation>
    <scope>NUCLEOTIDE SEQUENCE [LARGE SCALE GENOMIC DNA]</scope>
    <source>
        <strain evidence="6 7">Forc016</strain>
    </source>
</reference>
<feature type="compositionally biased region" description="Basic and acidic residues" evidence="4">
    <location>
        <begin position="1"/>
        <end position="13"/>
    </location>
</feature>
<dbReference type="Pfam" id="PF00076">
    <property type="entry name" value="RRM_1"/>
    <property type="match status" value="2"/>
</dbReference>
<reference evidence="6 7" key="1">
    <citation type="journal article" date="2016" name="Environ. Microbiol.">
        <title>Effector profiles distinguish formae speciales of Fusarium oxysporum.</title>
        <authorList>
            <person name="van Dam P."/>
            <person name="Fokkens L."/>
            <person name="Schmidt S.M."/>
            <person name="Linmans J.H."/>
            <person name="Kistler H.C."/>
            <person name="Ma L.J."/>
            <person name="Rep M."/>
        </authorList>
    </citation>
    <scope>NUCLEOTIDE SEQUENCE [LARGE SCALE GENOMIC DNA]</scope>
    <source>
        <strain evidence="6 7">Forc016</strain>
    </source>
</reference>
<dbReference type="STRING" id="327505.A0A2H3HTL7"/>